<dbReference type="SUPFAM" id="SSF63829">
    <property type="entry name" value="Calcium-dependent phosphotriesterase"/>
    <property type="match status" value="1"/>
</dbReference>
<dbReference type="AlphaFoldDB" id="A0AAP2CPR6"/>
<name>A0AAP2CPR6_9RHOB</name>
<sequence length="285" mass="30905">MPRCLALAIGLAASCAYGGEAEVLSVLALDEAAGFRGGFSGIEVSEDGAEFWAISDRSQVIAGQFAREDGVMTGASITLDARLRGPGGTYVPDNQSDAEGLARRADGRIYVSFEGYHRVWTYAAPDGEAAWMPRHPDFKEFHRNSGMEALAIGPDGALYTLPESPRGGVDFPVYRYDGGDGWEVALTLEREIGWLPVGADFGPDGALYLLFRNFSGVSFASRVVRYHLTDATPEVLYESGWGAHGNLEGIAIWQDGAGDMRAVLIADDNFKWFQSNEVVELRLPR</sequence>
<keyword evidence="3" id="KW-1185">Reference proteome</keyword>
<feature type="domain" description="Phytase-like" evidence="1">
    <location>
        <begin position="37"/>
        <end position="270"/>
    </location>
</feature>
<comment type="caution">
    <text evidence="2">The sequence shown here is derived from an EMBL/GenBank/DDBJ whole genome shotgun (WGS) entry which is preliminary data.</text>
</comment>
<dbReference type="Pfam" id="PF13449">
    <property type="entry name" value="Phytase-like"/>
    <property type="match status" value="1"/>
</dbReference>
<gene>
    <name evidence="2" type="ORF">IV417_08260</name>
</gene>
<accession>A0AAP2CPR6</accession>
<dbReference type="Proteomes" id="UP001315686">
    <property type="component" value="Unassembled WGS sequence"/>
</dbReference>
<dbReference type="EMBL" id="JADQAZ010000002">
    <property type="protein sequence ID" value="MBT0957376.1"/>
    <property type="molecule type" value="Genomic_DNA"/>
</dbReference>
<protein>
    <submittedName>
        <fullName evidence="2">Esterase-like activity of phytase family protein</fullName>
    </submittedName>
</protein>
<organism evidence="2 3">
    <name type="scientific">Harenicola maris</name>
    <dbReference type="NCBI Taxonomy" id="2841044"/>
    <lineage>
        <taxon>Bacteria</taxon>
        <taxon>Pseudomonadati</taxon>
        <taxon>Pseudomonadota</taxon>
        <taxon>Alphaproteobacteria</taxon>
        <taxon>Rhodobacterales</taxon>
        <taxon>Paracoccaceae</taxon>
        <taxon>Harenicola</taxon>
    </lineage>
</organism>
<dbReference type="RefSeq" id="WP_327793611.1">
    <property type="nucleotide sequence ID" value="NZ_JADQAZ010000002.1"/>
</dbReference>
<proteinExistence type="predicted"/>
<reference evidence="2 3" key="1">
    <citation type="journal article" date="2021" name="Arch. Microbiol.">
        <title>Harenicola maris gen. nov., sp. nov. isolated from the Sea of Japan shallow sediments.</title>
        <authorList>
            <person name="Romanenko L.A."/>
            <person name="Kurilenko V.V."/>
            <person name="Chernysheva N.Y."/>
            <person name="Tekutyeva L.A."/>
            <person name="Velansky P.V."/>
            <person name="Svetashev V.I."/>
            <person name="Isaeva M.P."/>
        </authorList>
    </citation>
    <scope>NUCLEOTIDE SEQUENCE [LARGE SCALE GENOMIC DNA]</scope>
    <source>
        <strain evidence="2 3">KMM 3653</strain>
    </source>
</reference>
<evidence type="ECO:0000313" key="3">
    <source>
        <dbReference type="Proteomes" id="UP001315686"/>
    </source>
</evidence>
<evidence type="ECO:0000259" key="1">
    <source>
        <dbReference type="Pfam" id="PF13449"/>
    </source>
</evidence>
<evidence type="ECO:0000313" key="2">
    <source>
        <dbReference type="EMBL" id="MBT0957376.1"/>
    </source>
</evidence>
<dbReference type="InterPro" id="IPR014567">
    <property type="entry name" value="UCP031900"/>
</dbReference>
<dbReference type="PIRSF" id="PIRSF031900">
    <property type="entry name" value="UCP031900"/>
    <property type="match status" value="1"/>
</dbReference>
<dbReference type="PROSITE" id="PS51257">
    <property type="entry name" value="PROKAR_LIPOPROTEIN"/>
    <property type="match status" value="1"/>
</dbReference>
<dbReference type="InterPro" id="IPR027372">
    <property type="entry name" value="Phytase-like_dom"/>
</dbReference>